<evidence type="ECO:0000313" key="2">
    <source>
        <dbReference type="Proteomes" id="UP001164250"/>
    </source>
</evidence>
<organism evidence="1 2">
    <name type="scientific">Pistacia atlantica</name>
    <dbReference type="NCBI Taxonomy" id="434234"/>
    <lineage>
        <taxon>Eukaryota</taxon>
        <taxon>Viridiplantae</taxon>
        <taxon>Streptophyta</taxon>
        <taxon>Embryophyta</taxon>
        <taxon>Tracheophyta</taxon>
        <taxon>Spermatophyta</taxon>
        <taxon>Magnoliopsida</taxon>
        <taxon>eudicotyledons</taxon>
        <taxon>Gunneridae</taxon>
        <taxon>Pentapetalae</taxon>
        <taxon>rosids</taxon>
        <taxon>malvids</taxon>
        <taxon>Sapindales</taxon>
        <taxon>Anacardiaceae</taxon>
        <taxon>Pistacia</taxon>
    </lineage>
</organism>
<reference evidence="2" key="1">
    <citation type="journal article" date="2023" name="G3 (Bethesda)">
        <title>Genome assembly and association tests identify interacting loci associated with vigor, precocity, and sex in interspecific pistachio rootstocks.</title>
        <authorList>
            <person name="Palmer W."/>
            <person name="Jacygrad E."/>
            <person name="Sagayaradj S."/>
            <person name="Cavanaugh K."/>
            <person name="Han R."/>
            <person name="Bertier L."/>
            <person name="Beede B."/>
            <person name="Kafkas S."/>
            <person name="Golino D."/>
            <person name="Preece J."/>
            <person name="Michelmore R."/>
        </authorList>
    </citation>
    <scope>NUCLEOTIDE SEQUENCE [LARGE SCALE GENOMIC DNA]</scope>
</reference>
<protein>
    <submittedName>
        <fullName evidence="1">Uncharacterized protein</fullName>
    </submittedName>
</protein>
<dbReference type="Proteomes" id="UP001164250">
    <property type="component" value="Chromosome 4"/>
</dbReference>
<dbReference type="EMBL" id="CM047900">
    <property type="protein sequence ID" value="KAJ0099966.1"/>
    <property type="molecule type" value="Genomic_DNA"/>
</dbReference>
<evidence type="ECO:0000313" key="1">
    <source>
        <dbReference type="EMBL" id="KAJ0099966.1"/>
    </source>
</evidence>
<comment type="caution">
    <text evidence="1">The sequence shown here is derived from an EMBL/GenBank/DDBJ whole genome shotgun (WGS) entry which is preliminary data.</text>
</comment>
<accession>A0ACC1BM87</accession>
<gene>
    <name evidence="1" type="ORF">Patl1_20337</name>
</gene>
<proteinExistence type="predicted"/>
<keyword evidence="2" id="KW-1185">Reference proteome</keyword>
<name>A0ACC1BM87_9ROSI</name>
<sequence length="203" mass="22561">MLLTRLWHLVLKNVCMDTHCCSAVLQSMRYINFSLHSSVCREWCLILKGSILYIDLAKSNSRPKHSRTGFGSIHIPRTGNSAYNMIGYPSTQRLGNLNARAASEITAAKLVGRHFSLLFFLSQFQFLAVTYLLFLPAPNCNHSSVPPNVPKIGTPCPTLFVANLGPTCTEQGLIQVFSRCPRYLKLKMQSTHGALIAFVDCQG</sequence>